<dbReference type="EnsemblPlants" id="MELO3C018446.2.1">
    <property type="protein sequence ID" value="MELO3C018446.2.1"/>
    <property type="gene ID" value="MELO3C018446.2"/>
</dbReference>
<evidence type="ECO:0000256" key="2">
    <source>
        <dbReference type="ARBA" id="ARBA00022692"/>
    </source>
</evidence>
<evidence type="ECO:0000256" key="1">
    <source>
        <dbReference type="ARBA" id="ARBA00004167"/>
    </source>
</evidence>
<dbReference type="SUPFAM" id="SSF52058">
    <property type="entry name" value="L domain-like"/>
    <property type="match status" value="1"/>
</dbReference>
<evidence type="ECO:0000256" key="3">
    <source>
        <dbReference type="ARBA" id="ARBA00022729"/>
    </source>
</evidence>
<comment type="subcellular location">
    <subcellularLocation>
        <location evidence="1">Membrane</location>
        <topology evidence="1">Single-pass membrane protein</topology>
    </subcellularLocation>
</comment>
<evidence type="ECO:0000313" key="9">
    <source>
        <dbReference type="RefSeq" id="XP_008454942.2"/>
    </source>
</evidence>
<dbReference type="eggNOG" id="KOG0619">
    <property type="taxonomic scope" value="Eukaryota"/>
</dbReference>
<dbReference type="KEGG" id="cmo:103495232"/>
<name>A0A1S3C0G5_CUCME</name>
<dbReference type="InterPro" id="IPR032675">
    <property type="entry name" value="LRR_dom_sf"/>
</dbReference>
<keyword evidence="5" id="KW-0472">Membrane</keyword>
<feature type="domain" description="Malectin-like" evidence="6">
    <location>
        <begin position="39"/>
        <end position="363"/>
    </location>
</feature>
<keyword evidence="4" id="KW-1133">Transmembrane helix</keyword>
<dbReference type="FunCoup" id="A0A1S3C0G5">
    <property type="interactions" value="12"/>
</dbReference>
<evidence type="ECO:0000256" key="5">
    <source>
        <dbReference type="ARBA" id="ARBA00023136"/>
    </source>
</evidence>
<dbReference type="Gene3D" id="2.60.120.430">
    <property type="entry name" value="Galactose-binding lectin"/>
    <property type="match status" value="1"/>
</dbReference>
<dbReference type="InterPro" id="IPR001611">
    <property type="entry name" value="Leu-rich_rpt"/>
</dbReference>
<accession>A0A1S3C0G5</accession>
<protein>
    <submittedName>
        <fullName evidence="9">Probable LRR receptor-like serine/threonine-protein kinase At5g59680</fullName>
    </submittedName>
</protein>
<keyword evidence="2" id="KW-0812">Transmembrane</keyword>
<evidence type="ECO:0000313" key="7">
    <source>
        <dbReference type="EnsemblPlants" id="MELO3C018446.2.1"/>
    </source>
</evidence>
<accession>A0A9I9DGU5</accession>
<sequence>MKKSKKNIMTLLNSIFFFLFFFLLRFSIASQPLPRGYLLNCGATESTAKVTIGSLQYITDEGFISVGNTTKLLDPNLVSFLSTLRYFPDKSARKYCYSIPVVKGGKYIVRTTYYYGGYDGGTVPPVFDQIIEGTKWSIVNTTDDYANGMSSYYEVVVVAMGKMMSVCLARNQHTDSSSSPFISALELEYLEDSVYNTTDFKNHALSLVARTSFGHDDDVIGFPDDAFNRQWHPFVDENPLVTCHANVTPSTFWNLPPAKAFNTALTTSRGKSLKVNWPPFPLPAAYYYISLYFQDNRSPSPYSWRVFSVAVNGKNFFTNLNVTANGVSVYSARWPLSGQIHLELTPADGVPVGPVINAGEILQVFRLGGRTLTRDVMAMEDLARSFNNPPHDWSGDPCLPKENSWSGVTCSVGKLARVVNLNLTNFGLSGTLPSSINNLTALTHLWLGSNKLTGSIPEMGSLKELQTLHLEKNQFEGPIPHSLSKLPHIREIFLQNNDLKSKALEMLQKRGIHVEL</sequence>
<dbReference type="PANTHER" id="PTHR45631">
    <property type="entry name" value="OS07G0107800 PROTEIN-RELATED"/>
    <property type="match status" value="1"/>
</dbReference>
<dbReference type="Pfam" id="PF00560">
    <property type="entry name" value="LRR_1"/>
    <property type="match status" value="2"/>
</dbReference>
<dbReference type="Gene3D" id="3.80.10.10">
    <property type="entry name" value="Ribonuclease Inhibitor"/>
    <property type="match status" value="1"/>
</dbReference>
<dbReference type="Pfam" id="PF12819">
    <property type="entry name" value="Malectin_like"/>
    <property type="match status" value="1"/>
</dbReference>
<evidence type="ECO:0000256" key="4">
    <source>
        <dbReference type="ARBA" id="ARBA00022989"/>
    </source>
</evidence>
<evidence type="ECO:0000259" key="6">
    <source>
        <dbReference type="Pfam" id="PF12819"/>
    </source>
</evidence>
<dbReference type="Proteomes" id="UP001652600">
    <property type="component" value="Chromosome 1"/>
</dbReference>
<reference evidence="7" key="1">
    <citation type="submission" date="2023-03" db="UniProtKB">
        <authorList>
            <consortium name="EnsemblPlants"/>
        </authorList>
    </citation>
    <scope>IDENTIFICATION</scope>
</reference>
<gene>
    <name evidence="9" type="primary">LOC103495232</name>
</gene>
<proteinExistence type="predicted"/>
<keyword evidence="8" id="KW-1185">Reference proteome</keyword>
<dbReference type="GeneID" id="103495232"/>
<reference evidence="8 9" key="2">
    <citation type="submission" date="2025-05" db="UniProtKB">
        <authorList>
            <consortium name="RefSeq"/>
        </authorList>
    </citation>
    <scope>NUCLEOTIDE SEQUENCE [LARGE SCALE GENOMIC DNA]</scope>
    <source>
        <tissue evidence="9">Stem</tissue>
    </source>
</reference>
<evidence type="ECO:0000313" key="8">
    <source>
        <dbReference type="Proteomes" id="UP001652600"/>
    </source>
</evidence>
<dbReference type="Gramene" id="MELO3C018446.2.1">
    <property type="protein sequence ID" value="MELO3C018446.2.1"/>
    <property type="gene ID" value="MELO3C018446.2"/>
</dbReference>
<dbReference type="RefSeq" id="XP_008454942.2">
    <property type="nucleotide sequence ID" value="XM_008456720.3"/>
</dbReference>
<dbReference type="PROSITE" id="PS51450">
    <property type="entry name" value="LRR"/>
    <property type="match status" value="1"/>
</dbReference>
<dbReference type="AlphaFoldDB" id="A0A1S3C0G5"/>
<dbReference type="InParanoid" id="A0A1S3C0G5"/>
<organism evidence="8 9">
    <name type="scientific">Cucumis melo</name>
    <name type="common">Muskmelon</name>
    <dbReference type="NCBI Taxonomy" id="3656"/>
    <lineage>
        <taxon>Eukaryota</taxon>
        <taxon>Viridiplantae</taxon>
        <taxon>Streptophyta</taxon>
        <taxon>Embryophyta</taxon>
        <taxon>Tracheophyta</taxon>
        <taxon>Spermatophyta</taxon>
        <taxon>Magnoliopsida</taxon>
        <taxon>eudicotyledons</taxon>
        <taxon>Gunneridae</taxon>
        <taxon>Pentapetalae</taxon>
        <taxon>rosids</taxon>
        <taxon>fabids</taxon>
        <taxon>Cucurbitales</taxon>
        <taxon>Cucurbitaceae</taxon>
        <taxon>Benincaseae</taxon>
        <taxon>Cucumis</taxon>
    </lineage>
</organism>
<dbReference type="PANTHER" id="PTHR45631:SF45">
    <property type="entry name" value="LEUCINE-RICH REPEAT (LRR) FAMILY PROTEIN"/>
    <property type="match status" value="1"/>
</dbReference>
<dbReference type="InterPro" id="IPR024788">
    <property type="entry name" value="Malectin-like_Carb-bd_dom"/>
</dbReference>
<dbReference type="GO" id="GO:0016020">
    <property type="term" value="C:membrane"/>
    <property type="evidence" value="ECO:0007669"/>
    <property type="project" value="UniProtKB-SubCell"/>
</dbReference>
<keyword evidence="3" id="KW-0732">Signal</keyword>